<feature type="transmembrane region" description="Helical" evidence="8">
    <location>
        <begin position="770"/>
        <end position="791"/>
    </location>
</feature>
<dbReference type="GeneID" id="117673978"/>
<dbReference type="InParanoid" id="A0A6P9CWL3"/>
<feature type="compositionally biased region" description="Polar residues" evidence="7">
    <location>
        <begin position="464"/>
        <end position="475"/>
    </location>
</feature>
<evidence type="ECO:0000256" key="2">
    <source>
        <dbReference type="ARBA" id="ARBA00022553"/>
    </source>
</evidence>
<feature type="transmembrane region" description="Helical" evidence="8">
    <location>
        <begin position="582"/>
        <end position="603"/>
    </location>
</feature>
<gene>
    <name evidence="12" type="primary">PRRT3</name>
</gene>
<evidence type="ECO:0000256" key="4">
    <source>
        <dbReference type="ARBA" id="ARBA00022729"/>
    </source>
</evidence>
<feature type="region of interest" description="Disordered" evidence="7">
    <location>
        <begin position="434"/>
        <end position="476"/>
    </location>
</feature>
<evidence type="ECO:0000256" key="1">
    <source>
        <dbReference type="ARBA" id="ARBA00004141"/>
    </source>
</evidence>
<feature type="compositionally biased region" description="Basic and acidic residues" evidence="7">
    <location>
        <begin position="446"/>
        <end position="459"/>
    </location>
</feature>
<accession>A0A6P9CWL3</accession>
<keyword evidence="3 8" id="KW-0812">Transmembrane</keyword>
<feature type="signal peptide" evidence="9">
    <location>
        <begin position="1"/>
        <end position="20"/>
    </location>
</feature>
<feature type="region of interest" description="Disordered" evidence="7">
    <location>
        <begin position="44"/>
        <end position="94"/>
    </location>
</feature>
<reference evidence="12" key="1">
    <citation type="submission" date="2025-08" db="UniProtKB">
        <authorList>
            <consortium name="RefSeq"/>
        </authorList>
    </citation>
    <scope>IDENTIFICATION</scope>
    <source>
        <tissue evidence="12">Blood</tissue>
    </source>
</reference>
<evidence type="ECO:0000256" key="8">
    <source>
        <dbReference type="SAM" id="Phobius"/>
    </source>
</evidence>
<evidence type="ECO:0000259" key="10">
    <source>
        <dbReference type="Pfam" id="PF25987"/>
    </source>
</evidence>
<comment type="subcellular location">
    <subcellularLocation>
        <location evidence="1">Membrane</location>
        <topology evidence="1">Multi-pass membrane protein</topology>
    </subcellularLocation>
</comment>
<dbReference type="PANTHER" id="PTHR47400:SF1">
    <property type="entry name" value="PROLINE-RICH TRANSMEMBRANE PROTEIN 3"/>
    <property type="match status" value="1"/>
</dbReference>
<dbReference type="Pfam" id="PF25987">
    <property type="entry name" value="PRRT3"/>
    <property type="match status" value="1"/>
</dbReference>
<keyword evidence="4 9" id="KW-0732">Signal</keyword>
<dbReference type="CTD" id="285368"/>
<dbReference type="RefSeq" id="XP_034287624.1">
    <property type="nucleotide sequence ID" value="XM_034431733.2"/>
</dbReference>
<evidence type="ECO:0000313" key="12">
    <source>
        <dbReference type="RefSeq" id="XP_034287624.1"/>
    </source>
</evidence>
<feature type="region of interest" description="Disordered" evidence="7">
    <location>
        <begin position="1039"/>
        <end position="1079"/>
    </location>
</feature>
<dbReference type="AlphaFoldDB" id="A0A6P9CWL3"/>
<feature type="domain" description="Proline-rich transmembrane protein 3/4" evidence="10">
    <location>
        <begin position="527"/>
        <end position="811"/>
    </location>
</feature>
<feature type="chain" id="PRO_5028430552" evidence="9">
    <location>
        <begin position="21"/>
        <end position="1099"/>
    </location>
</feature>
<sequence length="1099" mass="119490">MAALGLFLVWSLLLPALLLALYLPTPENSTWHLPLNSVPQSPLLEVPSKKPTQRALPVIPHSDSSGHEFSSGDGELKNENSQGASPVGHPRVTKSKRRFKLLAKGVPAGSSGGSLAPHLTEESLVLPTEGLLSVQGEVEDTGGIIRERSPKQRRKKLPLPSFGISKRNMSTSVAAPLPTSPRLVASELPVSQEGSLPNLHQAGFKHGLPATTLSPRPTVSTIPLATFPVNRSLVKWEVVEDAEPKVGASRGWLENSVSEQELLGRNLTTVKYLASYKSRQVSSGLLGQEELSTSPLRPVVQAAGDAQNLPGQDRDVPPVTSPSQEGIVTPLIGKGHRQSPASFHPPVSDDHFPVPFTPSLLGVTPQEPNPHLRSTHWNLIIDTTQQPGLWDTAGMETTIFQGSSASPGTGEMPDIAEPQRVRGAVNPKVSLTYFDSSTPGQSPSKLQDDAGIKHSDPAWKHPFGQSSTVVSTTSARLPATPRRGLIQVTTQRVVQHPQLPKPEPSLPAMLPASNPPCPRLGSTCHQLLPNKTLLRWGELEQTLSFAWALHVYGAGVLFLLLSLFSLACLGVSLSLHRTQLPYVLAASGLLLVFGVLRATFFLADPYGSLGRLPTRALRLLYTAPFPLLLSTFTVLLLRLVHQARLQILPPRWQSLPFWVALSSLHSIVLLGADLLSPPMHSAVSVGLHTLSCTAGLCLLPATVFVYWLLRHSHGMEGTLEPGIWREAWVLLASSGLVLPCCVLQFYGVLWLSGALGQPDIFTWGWWFVQFWFRIGELALSFILVSLAWQALCQHHDTTEHSCWAKLLSYFCAYRKAEVPEYPNNCYDWPGGVLEKIPSHNLNNNLIRNSPTGGLLWALKDSNDLRARPSQGASPSPRRAGYSPKCPNVAVAAAMGRSYTSICFERESVLSLADLEFRPPSPINLSRSIDEALFREHLVRDSIFLRSSLRFPARQDSCASLRGDCSTLSHAAQPLLAQPRRSSDPDCLYSLARTSSMGDLVGRGLASEPATDTSLGSFSRTSFSRASLKISWNPWRHGVSSPESLPSEELPSQQLQAQSEDLPLAPSTSAPNSEREARKSFLALSKQVDSRSLSSDTIEL</sequence>
<feature type="transmembrane region" description="Helical" evidence="8">
    <location>
        <begin position="652"/>
        <end position="675"/>
    </location>
</feature>
<protein>
    <submittedName>
        <fullName evidence="12">Proline-rich transmembrane protein 3</fullName>
    </submittedName>
</protein>
<evidence type="ECO:0000256" key="6">
    <source>
        <dbReference type="ARBA" id="ARBA00023136"/>
    </source>
</evidence>
<feature type="compositionally biased region" description="Polar residues" evidence="7">
    <location>
        <begin position="434"/>
        <end position="445"/>
    </location>
</feature>
<feature type="compositionally biased region" description="Low complexity" evidence="7">
    <location>
        <begin position="1039"/>
        <end position="1055"/>
    </location>
</feature>
<evidence type="ECO:0000256" key="9">
    <source>
        <dbReference type="SAM" id="SignalP"/>
    </source>
</evidence>
<name>A0A6P9CWL3_PANGU</name>
<evidence type="ECO:0000256" key="7">
    <source>
        <dbReference type="SAM" id="MobiDB-lite"/>
    </source>
</evidence>
<dbReference type="KEGG" id="pgut:117673978"/>
<feature type="transmembrane region" description="Helical" evidence="8">
    <location>
        <begin position="623"/>
        <end position="640"/>
    </location>
</feature>
<evidence type="ECO:0000256" key="5">
    <source>
        <dbReference type="ARBA" id="ARBA00022989"/>
    </source>
</evidence>
<evidence type="ECO:0000256" key="3">
    <source>
        <dbReference type="ARBA" id="ARBA00022692"/>
    </source>
</evidence>
<keyword evidence="11" id="KW-1185">Reference proteome</keyword>
<organism evidence="11 12">
    <name type="scientific">Pantherophis guttatus</name>
    <name type="common">Corn snake</name>
    <name type="synonym">Elaphe guttata</name>
    <dbReference type="NCBI Taxonomy" id="94885"/>
    <lineage>
        <taxon>Eukaryota</taxon>
        <taxon>Metazoa</taxon>
        <taxon>Chordata</taxon>
        <taxon>Craniata</taxon>
        <taxon>Vertebrata</taxon>
        <taxon>Euteleostomi</taxon>
        <taxon>Lepidosauria</taxon>
        <taxon>Squamata</taxon>
        <taxon>Bifurcata</taxon>
        <taxon>Unidentata</taxon>
        <taxon>Episquamata</taxon>
        <taxon>Toxicofera</taxon>
        <taxon>Serpentes</taxon>
        <taxon>Colubroidea</taxon>
        <taxon>Colubridae</taxon>
        <taxon>Colubrinae</taxon>
        <taxon>Pantherophis</taxon>
    </lineage>
</organism>
<keyword evidence="5 8" id="KW-1133">Transmembrane helix</keyword>
<evidence type="ECO:0000313" key="11">
    <source>
        <dbReference type="Proteomes" id="UP001652622"/>
    </source>
</evidence>
<dbReference type="OMA" id="NSTWHLP"/>
<dbReference type="InterPro" id="IPR043242">
    <property type="entry name" value="PRRT3"/>
</dbReference>
<feature type="transmembrane region" description="Helical" evidence="8">
    <location>
        <begin position="551"/>
        <end position="575"/>
    </location>
</feature>
<dbReference type="PANTHER" id="PTHR47400">
    <property type="entry name" value="PROLINE-RICH TRANSMEMBRANE PROTEIN 3"/>
    <property type="match status" value="1"/>
</dbReference>
<proteinExistence type="predicted"/>
<dbReference type="InterPro" id="IPR059081">
    <property type="entry name" value="PRRT3-4"/>
</dbReference>
<keyword evidence="2" id="KW-0597">Phosphoprotein</keyword>
<feature type="transmembrane region" description="Helical" evidence="8">
    <location>
        <begin position="687"/>
        <end position="709"/>
    </location>
</feature>
<dbReference type="Proteomes" id="UP001652622">
    <property type="component" value="Unplaced"/>
</dbReference>
<feature type="transmembrane region" description="Helical" evidence="8">
    <location>
        <begin position="729"/>
        <end position="750"/>
    </location>
</feature>
<keyword evidence="6 8" id="KW-0472">Membrane</keyword>